<organism evidence="1 2">
    <name type="scientific">Dentiscutata erythropus</name>
    <dbReference type="NCBI Taxonomy" id="1348616"/>
    <lineage>
        <taxon>Eukaryota</taxon>
        <taxon>Fungi</taxon>
        <taxon>Fungi incertae sedis</taxon>
        <taxon>Mucoromycota</taxon>
        <taxon>Glomeromycotina</taxon>
        <taxon>Glomeromycetes</taxon>
        <taxon>Diversisporales</taxon>
        <taxon>Gigasporaceae</taxon>
        <taxon>Dentiscutata</taxon>
    </lineage>
</organism>
<dbReference type="Proteomes" id="UP000789405">
    <property type="component" value="Unassembled WGS sequence"/>
</dbReference>
<dbReference type="AlphaFoldDB" id="A0A9N9JWF2"/>
<evidence type="ECO:0000313" key="2">
    <source>
        <dbReference type="Proteomes" id="UP000789405"/>
    </source>
</evidence>
<protein>
    <submittedName>
        <fullName evidence="1">9846_t:CDS:1</fullName>
    </submittedName>
</protein>
<feature type="non-terminal residue" evidence="1">
    <location>
        <position position="1"/>
    </location>
</feature>
<keyword evidence="2" id="KW-1185">Reference proteome</keyword>
<comment type="caution">
    <text evidence="1">The sequence shown here is derived from an EMBL/GenBank/DDBJ whole genome shotgun (WGS) entry which is preliminary data.</text>
</comment>
<reference evidence="1" key="1">
    <citation type="submission" date="2021-06" db="EMBL/GenBank/DDBJ databases">
        <authorList>
            <person name="Kallberg Y."/>
            <person name="Tangrot J."/>
            <person name="Rosling A."/>
        </authorList>
    </citation>
    <scope>NUCLEOTIDE SEQUENCE</scope>
    <source>
        <strain evidence="1">MA453B</strain>
    </source>
</reference>
<accession>A0A9N9JWF2</accession>
<proteinExistence type="predicted"/>
<sequence>FGNNFGMKDKPFMSSKTWHCAKGIYHNSIGNVTNSSWFHVDDYEVFQIIPLVNI</sequence>
<gene>
    <name evidence="1" type="ORF">DERYTH_LOCUS22997</name>
</gene>
<name>A0A9N9JWF2_9GLOM</name>
<dbReference type="EMBL" id="CAJVPY010033551">
    <property type="protein sequence ID" value="CAG8799069.1"/>
    <property type="molecule type" value="Genomic_DNA"/>
</dbReference>
<evidence type="ECO:0000313" key="1">
    <source>
        <dbReference type="EMBL" id="CAG8799069.1"/>
    </source>
</evidence>